<reference evidence="1 2" key="1">
    <citation type="submission" date="2018-10" db="EMBL/GenBank/DDBJ databases">
        <title>Genome assembly for a Yunnan-Guizhou Plateau 3E fish, Anabarilius grahami (Regan), and its evolutionary and genetic applications.</title>
        <authorList>
            <person name="Jiang W."/>
        </authorList>
    </citation>
    <scope>NUCLEOTIDE SEQUENCE [LARGE SCALE GENOMIC DNA]</scope>
    <source>
        <strain evidence="1">AG-KIZ</strain>
        <tissue evidence="1">Muscle</tissue>
    </source>
</reference>
<gene>
    <name evidence="1" type="ORF">DPX16_2686</name>
</gene>
<name>A0A3N0YPL9_ANAGA</name>
<organism evidence="1 2">
    <name type="scientific">Anabarilius grahami</name>
    <name type="common">Kanglang fish</name>
    <name type="synonym">Barilius grahami</name>
    <dbReference type="NCBI Taxonomy" id="495550"/>
    <lineage>
        <taxon>Eukaryota</taxon>
        <taxon>Metazoa</taxon>
        <taxon>Chordata</taxon>
        <taxon>Craniata</taxon>
        <taxon>Vertebrata</taxon>
        <taxon>Euteleostomi</taxon>
        <taxon>Actinopterygii</taxon>
        <taxon>Neopterygii</taxon>
        <taxon>Teleostei</taxon>
        <taxon>Ostariophysi</taxon>
        <taxon>Cypriniformes</taxon>
        <taxon>Xenocyprididae</taxon>
        <taxon>Xenocypridinae</taxon>
        <taxon>Xenocypridinae incertae sedis</taxon>
        <taxon>Anabarilius</taxon>
    </lineage>
</organism>
<comment type="caution">
    <text evidence="1">The sequence shown here is derived from an EMBL/GenBank/DDBJ whole genome shotgun (WGS) entry which is preliminary data.</text>
</comment>
<protein>
    <submittedName>
        <fullName evidence="1">Uncharacterized protein</fullName>
    </submittedName>
</protein>
<evidence type="ECO:0000313" key="1">
    <source>
        <dbReference type="EMBL" id="ROL48104.1"/>
    </source>
</evidence>
<proteinExistence type="predicted"/>
<dbReference type="Proteomes" id="UP000281406">
    <property type="component" value="Unassembled WGS sequence"/>
</dbReference>
<sequence>MYTFVMEKLVEWQLPSLIDKFKENRGDVALLVLPLLLPATVYRIGQKVFRSSIDEARKAFIDLHPISRDFDEVHGETGLKSWATFFAARILRIALKENKLNQSLENIQQENRGDVALLVLPLLLPATVYRIGQKVFRSSIDEARKAFIDLHPEVWGRDGVGCSQGQGVGGIPLALKSCCKTLEDLVVPPGVAALCKA</sequence>
<accession>A0A3N0YPL9</accession>
<dbReference type="EMBL" id="RJVU01033420">
    <property type="protein sequence ID" value="ROL48104.1"/>
    <property type="molecule type" value="Genomic_DNA"/>
</dbReference>
<evidence type="ECO:0000313" key="2">
    <source>
        <dbReference type="Proteomes" id="UP000281406"/>
    </source>
</evidence>
<dbReference type="AlphaFoldDB" id="A0A3N0YPL9"/>
<keyword evidence="2" id="KW-1185">Reference proteome</keyword>